<name>A0AAW2GJT9_9HYME</name>
<evidence type="ECO:0000313" key="1">
    <source>
        <dbReference type="EMBL" id="KAL0126747.1"/>
    </source>
</evidence>
<gene>
    <name evidence="1" type="ORF">PUN28_005246</name>
</gene>
<reference evidence="1 2" key="1">
    <citation type="submission" date="2023-03" db="EMBL/GenBank/DDBJ databases">
        <title>High recombination rates correlate with genetic variation in Cardiocondyla obscurior ants.</title>
        <authorList>
            <person name="Errbii M."/>
        </authorList>
    </citation>
    <scope>NUCLEOTIDE SEQUENCE [LARGE SCALE GENOMIC DNA]</scope>
    <source>
        <strain evidence="1">Alpha-2009</strain>
        <tissue evidence="1">Whole body</tissue>
    </source>
</reference>
<protein>
    <submittedName>
        <fullName evidence="1">Uncharacterized protein</fullName>
    </submittedName>
</protein>
<sequence>MTAPPHMYTSIIARHKLIGILTGFASSMYAGDEVDDKDSEHGWKCRLPLPAVARKLW</sequence>
<proteinExistence type="predicted"/>
<organism evidence="1 2">
    <name type="scientific">Cardiocondyla obscurior</name>
    <dbReference type="NCBI Taxonomy" id="286306"/>
    <lineage>
        <taxon>Eukaryota</taxon>
        <taxon>Metazoa</taxon>
        <taxon>Ecdysozoa</taxon>
        <taxon>Arthropoda</taxon>
        <taxon>Hexapoda</taxon>
        <taxon>Insecta</taxon>
        <taxon>Pterygota</taxon>
        <taxon>Neoptera</taxon>
        <taxon>Endopterygota</taxon>
        <taxon>Hymenoptera</taxon>
        <taxon>Apocrita</taxon>
        <taxon>Aculeata</taxon>
        <taxon>Formicoidea</taxon>
        <taxon>Formicidae</taxon>
        <taxon>Myrmicinae</taxon>
        <taxon>Cardiocondyla</taxon>
    </lineage>
</organism>
<dbReference type="Proteomes" id="UP001430953">
    <property type="component" value="Unassembled WGS sequence"/>
</dbReference>
<dbReference type="AlphaFoldDB" id="A0AAW2GJT9"/>
<accession>A0AAW2GJT9</accession>
<keyword evidence="2" id="KW-1185">Reference proteome</keyword>
<evidence type="ECO:0000313" key="2">
    <source>
        <dbReference type="Proteomes" id="UP001430953"/>
    </source>
</evidence>
<comment type="caution">
    <text evidence="1">The sequence shown here is derived from an EMBL/GenBank/DDBJ whole genome shotgun (WGS) entry which is preliminary data.</text>
</comment>
<dbReference type="EMBL" id="JADYXP020000004">
    <property type="protein sequence ID" value="KAL0126747.1"/>
    <property type="molecule type" value="Genomic_DNA"/>
</dbReference>